<dbReference type="PANTHER" id="PTHR47062">
    <property type="match status" value="1"/>
</dbReference>
<dbReference type="RefSeq" id="WP_158350912.1">
    <property type="nucleotide sequence ID" value="NZ_CP032999.1"/>
</dbReference>
<organism evidence="4 5">
    <name type="scientific">Buchnera aphidicola</name>
    <name type="common">Sarucallis kahawaluokalani</name>
    <dbReference type="NCBI Taxonomy" id="1241878"/>
    <lineage>
        <taxon>Bacteria</taxon>
        <taxon>Pseudomonadati</taxon>
        <taxon>Pseudomonadota</taxon>
        <taxon>Gammaproteobacteria</taxon>
        <taxon>Enterobacterales</taxon>
        <taxon>Erwiniaceae</taxon>
        <taxon>Buchnera</taxon>
    </lineage>
</organism>
<comment type="similarity">
    <text evidence="1 2">Belongs to the small heat shock protein (HSP20) family.</text>
</comment>
<dbReference type="OrthoDB" id="6462033at2"/>
<dbReference type="InterPro" id="IPR002068">
    <property type="entry name" value="A-crystallin/Hsp20_dom"/>
</dbReference>
<dbReference type="InterPro" id="IPR008978">
    <property type="entry name" value="HSP20-like_chaperone"/>
</dbReference>
<evidence type="ECO:0000313" key="5">
    <source>
        <dbReference type="Proteomes" id="UP000298685"/>
    </source>
</evidence>
<dbReference type="AlphaFoldDB" id="A0A4D6YKH0"/>
<sequence>MSYDTISFTPMLSNNIFSNRFNQIDKIFSTLTGEKPLSELPDYDIIQCDDTKYLLIITVPGYHENELDVLIQNNQLKISGMRKKNNEKTKTIKYVHQGIKNNNFSMQFNLNHPIKIHQAKLNTGLLEISFEYDIPEAKKIKKINIQKV</sequence>
<dbReference type="Pfam" id="PF00011">
    <property type="entry name" value="HSP20"/>
    <property type="match status" value="1"/>
</dbReference>
<reference evidence="4 5" key="1">
    <citation type="submission" date="2018-10" db="EMBL/GenBank/DDBJ databases">
        <title>Comparative functional genomics of the obligate endosymbiont Buchnera aphidicola.</title>
        <authorList>
            <person name="Chong R.A."/>
        </authorList>
    </citation>
    <scope>NUCLEOTIDE SEQUENCE [LARGE SCALE GENOMIC DNA]</scope>
    <source>
        <strain evidence="4 5">Ska</strain>
    </source>
</reference>
<evidence type="ECO:0000256" key="2">
    <source>
        <dbReference type="RuleBase" id="RU003616"/>
    </source>
</evidence>
<dbReference type="SUPFAM" id="SSF49764">
    <property type="entry name" value="HSP20-like chaperones"/>
    <property type="match status" value="1"/>
</dbReference>
<evidence type="ECO:0000259" key="3">
    <source>
        <dbReference type="PROSITE" id="PS01031"/>
    </source>
</evidence>
<evidence type="ECO:0000256" key="1">
    <source>
        <dbReference type="PROSITE-ProRule" id="PRU00285"/>
    </source>
</evidence>
<dbReference type="PROSITE" id="PS01031">
    <property type="entry name" value="SHSP"/>
    <property type="match status" value="1"/>
</dbReference>
<feature type="domain" description="SHSP" evidence="3">
    <location>
        <begin position="34"/>
        <end position="148"/>
    </location>
</feature>
<accession>A0A4D6YKH0</accession>
<dbReference type="EMBL" id="CP032999">
    <property type="protein sequence ID" value="QCI26168.1"/>
    <property type="molecule type" value="Genomic_DNA"/>
</dbReference>
<dbReference type="PANTHER" id="PTHR47062:SF1">
    <property type="entry name" value="SMALL HEAT SHOCK PROTEIN IBPA"/>
    <property type="match status" value="1"/>
</dbReference>
<protein>
    <submittedName>
        <fullName evidence="4">Heat-shock protein</fullName>
    </submittedName>
</protein>
<proteinExistence type="inferred from homology"/>
<evidence type="ECO:0000313" key="4">
    <source>
        <dbReference type="EMBL" id="QCI26168.1"/>
    </source>
</evidence>
<name>A0A4D6YKH0_9GAMM</name>
<gene>
    <name evidence="4" type="ORF">D9V78_02015</name>
</gene>
<dbReference type="Gene3D" id="2.60.40.790">
    <property type="match status" value="1"/>
</dbReference>
<dbReference type="Proteomes" id="UP000298685">
    <property type="component" value="Chromosome"/>
</dbReference>